<organism evidence="5 6">
    <name type="scientific">Ectopseudomonas chengduensis</name>
    <dbReference type="NCBI Taxonomy" id="489632"/>
    <lineage>
        <taxon>Bacteria</taxon>
        <taxon>Pseudomonadati</taxon>
        <taxon>Pseudomonadota</taxon>
        <taxon>Gammaproteobacteria</taxon>
        <taxon>Pseudomonadales</taxon>
        <taxon>Pseudomonadaceae</taxon>
        <taxon>Ectopseudomonas</taxon>
    </lineage>
</organism>
<dbReference type="InterPro" id="IPR057326">
    <property type="entry name" value="KR_dom"/>
</dbReference>
<keyword evidence="6" id="KW-1185">Reference proteome</keyword>
<reference evidence="6" key="1">
    <citation type="submission" date="2016-10" db="EMBL/GenBank/DDBJ databases">
        <authorList>
            <person name="Varghese N."/>
            <person name="Submissions S."/>
        </authorList>
    </citation>
    <scope>NUCLEOTIDE SEQUENCE [LARGE SCALE GENOMIC DNA]</scope>
    <source>
        <strain evidence="6">DSM 26382</strain>
    </source>
</reference>
<evidence type="ECO:0000313" key="5">
    <source>
        <dbReference type="EMBL" id="SDC70171.1"/>
    </source>
</evidence>
<dbReference type="AlphaFoldDB" id="A0A1G6NR74"/>
<sequence>MNNILISGAASGIGAATARLFHAQGWRVGLLDVDEKALAALAAELGGAWHAQLDVVDAAAVNAALADFCAQSGGQLRLLFNGAGILRTGAFADIELEQHARLVEINVLGVLNLCHAAYPYLKVTPEAQVINMGSASALYGVPQLASYSASKFAVRGLTEALELEWREHGIRVGDLMPPFVDTPMVRSQAQRPPVMRRLGVRLAAEQIAEAAWKQAHASTVHRPVGLQFGLLFTLGQITPGWINRLLMGWLSRP</sequence>
<dbReference type="SMART" id="SM00822">
    <property type="entry name" value="PKS_KR"/>
    <property type="match status" value="1"/>
</dbReference>
<dbReference type="Proteomes" id="UP000199467">
    <property type="component" value="Unassembled WGS sequence"/>
</dbReference>
<dbReference type="RefSeq" id="WP_017679241.1">
    <property type="nucleotide sequence ID" value="NZ_FMZQ01000005.1"/>
</dbReference>
<dbReference type="EMBL" id="FMZQ01000005">
    <property type="protein sequence ID" value="SDC70171.1"/>
    <property type="molecule type" value="Genomic_DNA"/>
</dbReference>
<evidence type="ECO:0000313" key="6">
    <source>
        <dbReference type="Proteomes" id="UP000199467"/>
    </source>
</evidence>
<evidence type="ECO:0000256" key="3">
    <source>
        <dbReference type="RuleBase" id="RU000363"/>
    </source>
</evidence>
<name>A0A1G6NR74_9GAMM</name>
<dbReference type="SUPFAM" id="SSF51735">
    <property type="entry name" value="NAD(P)-binding Rossmann-fold domains"/>
    <property type="match status" value="1"/>
</dbReference>
<evidence type="ECO:0000256" key="2">
    <source>
        <dbReference type="ARBA" id="ARBA00023002"/>
    </source>
</evidence>
<accession>A0A1G6NR74</accession>
<dbReference type="GO" id="GO:0016020">
    <property type="term" value="C:membrane"/>
    <property type="evidence" value="ECO:0007669"/>
    <property type="project" value="TreeGrafter"/>
</dbReference>
<dbReference type="InterPro" id="IPR036291">
    <property type="entry name" value="NAD(P)-bd_dom_sf"/>
</dbReference>
<dbReference type="InterPro" id="IPR002347">
    <property type="entry name" value="SDR_fam"/>
</dbReference>
<gene>
    <name evidence="5" type="ORF">SAMN05216576_105247</name>
</gene>
<keyword evidence="2" id="KW-0560">Oxidoreductase</keyword>
<dbReference type="GO" id="GO:0016491">
    <property type="term" value="F:oxidoreductase activity"/>
    <property type="evidence" value="ECO:0007669"/>
    <property type="project" value="UniProtKB-KW"/>
</dbReference>
<evidence type="ECO:0000259" key="4">
    <source>
        <dbReference type="SMART" id="SM00822"/>
    </source>
</evidence>
<dbReference type="Gene3D" id="3.40.50.720">
    <property type="entry name" value="NAD(P)-binding Rossmann-like Domain"/>
    <property type="match status" value="1"/>
</dbReference>
<dbReference type="NCBIfam" id="NF006123">
    <property type="entry name" value="PRK08267.1"/>
    <property type="match status" value="1"/>
</dbReference>
<feature type="domain" description="Ketoreductase" evidence="4">
    <location>
        <begin position="2"/>
        <end position="168"/>
    </location>
</feature>
<dbReference type="PRINTS" id="PR00081">
    <property type="entry name" value="GDHRDH"/>
</dbReference>
<proteinExistence type="inferred from homology"/>
<protein>
    <submittedName>
        <fullName evidence="5">NADP-dependent 3-hydroxy acid dehydrogenase YdfG</fullName>
    </submittedName>
</protein>
<dbReference type="PRINTS" id="PR00080">
    <property type="entry name" value="SDRFAMILY"/>
</dbReference>
<evidence type="ECO:0000256" key="1">
    <source>
        <dbReference type="ARBA" id="ARBA00006484"/>
    </source>
</evidence>
<dbReference type="Pfam" id="PF00106">
    <property type="entry name" value="adh_short"/>
    <property type="match status" value="1"/>
</dbReference>
<dbReference type="PANTHER" id="PTHR44196:SF1">
    <property type="entry name" value="DEHYDROGENASE_REDUCTASE SDR FAMILY MEMBER 7B"/>
    <property type="match status" value="1"/>
</dbReference>
<comment type="similarity">
    <text evidence="1 3">Belongs to the short-chain dehydrogenases/reductases (SDR) family.</text>
</comment>
<dbReference type="PANTHER" id="PTHR44196">
    <property type="entry name" value="DEHYDROGENASE/REDUCTASE SDR FAMILY MEMBER 7B"/>
    <property type="match status" value="1"/>
</dbReference>